<dbReference type="SUPFAM" id="SSF50729">
    <property type="entry name" value="PH domain-like"/>
    <property type="match status" value="1"/>
</dbReference>
<dbReference type="AlphaFoldDB" id="A0A8J6AUX9"/>
<sequence length="191" mass="22063">MEQQEETHKPDVVDTEDIFFSIRAKLWRLDSSANEWKERGVGEARILHHKESGWYRVVMRRDKTHKVCANFVVHPSITLAPSAGSDRSFVFTCKDYGSEGEITEEIFAIKLQTPELATEFLGKMKEAQEHMEKVIEAMQAKKADEPAEPAAEEPKEEAKEEKEEEKKEEEPKAEEEKAEPEEEKKEEEAKE</sequence>
<dbReference type="PROSITE" id="PS50196">
    <property type="entry name" value="RANBD1"/>
    <property type="match status" value="1"/>
</dbReference>
<proteinExistence type="predicted"/>
<organism evidence="3 4">
    <name type="scientific">Carpediemonas membranifera</name>
    <dbReference type="NCBI Taxonomy" id="201153"/>
    <lineage>
        <taxon>Eukaryota</taxon>
        <taxon>Metamonada</taxon>
        <taxon>Carpediemonas-like organisms</taxon>
        <taxon>Carpediemonas</taxon>
    </lineage>
</organism>
<dbReference type="PANTHER" id="PTHR23138">
    <property type="entry name" value="RAN BINDING PROTEIN"/>
    <property type="match status" value="1"/>
</dbReference>
<evidence type="ECO:0000259" key="2">
    <source>
        <dbReference type="PROSITE" id="PS50196"/>
    </source>
</evidence>
<dbReference type="GO" id="GO:0005737">
    <property type="term" value="C:cytoplasm"/>
    <property type="evidence" value="ECO:0007669"/>
    <property type="project" value="TreeGrafter"/>
</dbReference>
<dbReference type="GO" id="GO:0005096">
    <property type="term" value="F:GTPase activator activity"/>
    <property type="evidence" value="ECO:0007669"/>
    <property type="project" value="TreeGrafter"/>
</dbReference>
<comment type="caution">
    <text evidence="3">The sequence shown here is derived from an EMBL/GenBank/DDBJ whole genome shotgun (WGS) entry which is preliminary data.</text>
</comment>
<feature type="compositionally biased region" description="Basic and acidic residues" evidence="1">
    <location>
        <begin position="182"/>
        <end position="191"/>
    </location>
</feature>
<evidence type="ECO:0000313" key="3">
    <source>
        <dbReference type="EMBL" id="KAG9395386.1"/>
    </source>
</evidence>
<evidence type="ECO:0000256" key="1">
    <source>
        <dbReference type="SAM" id="MobiDB-lite"/>
    </source>
</evidence>
<gene>
    <name evidence="3" type="ORF">J8273_2953</name>
</gene>
<dbReference type="InterPro" id="IPR000156">
    <property type="entry name" value="Ran_bind_dom"/>
</dbReference>
<feature type="domain" description="RanBD1" evidence="2">
    <location>
        <begin position="14"/>
        <end position="133"/>
    </location>
</feature>
<dbReference type="InterPro" id="IPR045255">
    <property type="entry name" value="RanBP1-like"/>
</dbReference>
<keyword evidence="4" id="KW-1185">Reference proteome</keyword>
<name>A0A8J6AUX9_9EUKA</name>
<dbReference type="Pfam" id="PF00638">
    <property type="entry name" value="Ran_BP1"/>
    <property type="match status" value="1"/>
</dbReference>
<feature type="compositionally biased region" description="Acidic residues" evidence="1">
    <location>
        <begin position="171"/>
        <end position="181"/>
    </location>
</feature>
<reference evidence="3" key="1">
    <citation type="submission" date="2021-05" db="EMBL/GenBank/DDBJ databases">
        <title>A free-living protist that lacks canonical eukaryotic 1 DNA replication and segregation systems.</title>
        <authorList>
            <person name="Salas-Leiva D.E."/>
            <person name="Tromer E.C."/>
            <person name="Curtis B.A."/>
            <person name="Jerlstrom-Hultqvist J."/>
            <person name="Kolisko M."/>
            <person name="Yi Z."/>
            <person name="Salas-Leiva J.S."/>
            <person name="Gallot-Lavallee L."/>
            <person name="Kops G.J.P.L."/>
            <person name="Archibald J.M."/>
            <person name="Simpson A.G.B."/>
            <person name="Roger A.J."/>
        </authorList>
    </citation>
    <scope>NUCLEOTIDE SEQUENCE</scope>
    <source>
        <strain evidence="3">BICM</strain>
    </source>
</reference>
<dbReference type="PANTHER" id="PTHR23138:SF87">
    <property type="entry name" value="E3 SUMO-PROTEIN LIGASE RANBP2"/>
    <property type="match status" value="1"/>
</dbReference>
<feature type="compositionally biased region" description="Basic and acidic residues" evidence="1">
    <location>
        <begin position="152"/>
        <end position="170"/>
    </location>
</feature>
<dbReference type="Gene3D" id="2.30.29.30">
    <property type="entry name" value="Pleckstrin-homology domain (PH domain)/Phosphotyrosine-binding domain (PTB)"/>
    <property type="match status" value="1"/>
</dbReference>
<dbReference type="SMART" id="SM00160">
    <property type="entry name" value="RanBD"/>
    <property type="match status" value="1"/>
</dbReference>
<dbReference type="InterPro" id="IPR011993">
    <property type="entry name" value="PH-like_dom_sf"/>
</dbReference>
<accession>A0A8J6AUX9</accession>
<evidence type="ECO:0000313" key="4">
    <source>
        <dbReference type="Proteomes" id="UP000717585"/>
    </source>
</evidence>
<dbReference type="EMBL" id="JAHDYR010000011">
    <property type="protein sequence ID" value="KAG9395386.1"/>
    <property type="molecule type" value="Genomic_DNA"/>
</dbReference>
<protein>
    <submittedName>
        <fullName evidence="3">RanBP1 domain</fullName>
    </submittedName>
</protein>
<feature type="region of interest" description="Disordered" evidence="1">
    <location>
        <begin position="139"/>
        <end position="191"/>
    </location>
</feature>
<dbReference type="Proteomes" id="UP000717585">
    <property type="component" value="Unassembled WGS sequence"/>
</dbReference>
<dbReference type="OrthoDB" id="2357150at2759"/>
<dbReference type="GO" id="GO:0005643">
    <property type="term" value="C:nuclear pore"/>
    <property type="evidence" value="ECO:0007669"/>
    <property type="project" value="TreeGrafter"/>
</dbReference>